<comment type="similarity">
    <text evidence="2">Belongs to the major facilitator superfamily. MFSD6 family.</text>
</comment>
<feature type="transmembrane region" description="Helical" evidence="6">
    <location>
        <begin position="403"/>
        <end position="423"/>
    </location>
</feature>
<keyword evidence="9" id="KW-1185">Reference proteome</keyword>
<dbReference type="PANTHER" id="PTHR16172:SF41">
    <property type="entry name" value="MAJOR FACILITATOR SUPERFAMILY DOMAIN-CONTAINING PROTEIN 6-LIKE"/>
    <property type="match status" value="1"/>
</dbReference>
<comment type="subcellular location">
    <subcellularLocation>
        <location evidence="1">Membrane</location>
        <topology evidence="1">Multi-pass membrane protein</topology>
    </subcellularLocation>
</comment>
<reference evidence="8 9" key="1">
    <citation type="submission" date="2018-04" db="EMBL/GenBank/DDBJ databases">
        <authorList>
            <person name="Zhang X."/>
            <person name="Yuan J."/>
            <person name="Li F."/>
            <person name="Xiang J."/>
        </authorList>
    </citation>
    <scope>NUCLEOTIDE SEQUENCE [LARGE SCALE GENOMIC DNA]</scope>
    <source>
        <tissue evidence="8">Muscle</tissue>
    </source>
</reference>
<evidence type="ECO:0000256" key="4">
    <source>
        <dbReference type="ARBA" id="ARBA00022989"/>
    </source>
</evidence>
<feature type="domain" description="Major facilitator superfamily associated" evidence="7">
    <location>
        <begin position="33"/>
        <end position="527"/>
    </location>
</feature>
<dbReference type="EMBL" id="QCYY01001167">
    <property type="protein sequence ID" value="ROT80014.1"/>
    <property type="molecule type" value="Genomic_DNA"/>
</dbReference>
<dbReference type="Pfam" id="PF12832">
    <property type="entry name" value="MFS_1_like"/>
    <property type="match status" value="1"/>
</dbReference>
<evidence type="ECO:0000313" key="8">
    <source>
        <dbReference type="EMBL" id="ROT80014.1"/>
    </source>
</evidence>
<accession>A0A423TU78</accession>
<feature type="transmembrane region" description="Helical" evidence="6">
    <location>
        <begin position="255"/>
        <end position="275"/>
    </location>
</feature>
<keyword evidence="3 6" id="KW-0812">Transmembrane</keyword>
<dbReference type="OrthoDB" id="10056177at2759"/>
<dbReference type="PANTHER" id="PTHR16172">
    <property type="entry name" value="MAJOR FACILITATOR SUPERFAMILY DOMAIN-CONTAINING PROTEIN 6-LIKE"/>
    <property type="match status" value="1"/>
</dbReference>
<dbReference type="GO" id="GO:0016020">
    <property type="term" value="C:membrane"/>
    <property type="evidence" value="ECO:0007669"/>
    <property type="project" value="UniProtKB-SubCell"/>
</dbReference>
<gene>
    <name evidence="8" type="ORF">C7M84_001286</name>
</gene>
<feature type="transmembrane region" description="Helical" evidence="6">
    <location>
        <begin position="66"/>
        <end position="84"/>
    </location>
</feature>
<feature type="transmembrane region" description="Helical" evidence="6">
    <location>
        <begin position="368"/>
        <end position="387"/>
    </location>
</feature>
<feature type="transmembrane region" description="Helical" evidence="6">
    <location>
        <begin position="473"/>
        <end position="492"/>
    </location>
</feature>
<dbReference type="Proteomes" id="UP000283509">
    <property type="component" value="Unassembled WGS sequence"/>
</dbReference>
<feature type="transmembrane region" description="Helical" evidence="6">
    <location>
        <begin position="528"/>
        <end position="547"/>
    </location>
</feature>
<dbReference type="InterPro" id="IPR036259">
    <property type="entry name" value="MFS_trans_sf"/>
</dbReference>
<feature type="transmembrane region" description="Helical" evidence="6">
    <location>
        <begin position="296"/>
        <end position="316"/>
    </location>
</feature>
<comment type="caution">
    <text evidence="8">The sequence shown here is derived from an EMBL/GenBank/DDBJ whole genome shotgun (WGS) entry which is preliminary data.</text>
</comment>
<feature type="transmembrane region" description="Helical" evidence="6">
    <location>
        <begin position="435"/>
        <end position="453"/>
    </location>
</feature>
<protein>
    <recommendedName>
        <fullName evidence="7">Major facilitator superfamily associated domain-containing protein</fullName>
    </recommendedName>
</protein>
<feature type="transmembrane region" description="Helical" evidence="6">
    <location>
        <begin position="32"/>
        <end position="54"/>
    </location>
</feature>
<evidence type="ECO:0000256" key="1">
    <source>
        <dbReference type="ARBA" id="ARBA00004141"/>
    </source>
</evidence>
<dbReference type="SUPFAM" id="SSF103473">
    <property type="entry name" value="MFS general substrate transporter"/>
    <property type="match status" value="2"/>
</dbReference>
<name>A0A423TU78_PENVA</name>
<evidence type="ECO:0000259" key="7">
    <source>
        <dbReference type="Pfam" id="PF12832"/>
    </source>
</evidence>
<feature type="transmembrane region" description="Helical" evidence="6">
    <location>
        <begin position="504"/>
        <end position="522"/>
    </location>
</feature>
<evidence type="ECO:0000256" key="6">
    <source>
        <dbReference type="SAM" id="Phobius"/>
    </source>
</evidence>
<dbReference type="InterPro" id="IPR051717">
    <property type="entry name" value="MFS_MFSD6"/>
</dbReference>
<sequence length="609" mass="68694">MAPQENSNEPPREWRGWGHWLKQEFTIDKRFIPIKCIIFFFTGGVVAFIPYLTLHMQQLGLNVEEIAIMYAVLPIASLLGPPATGMIADKFGKYNIMFIINIILTGVFHTLMLQVPPVPGNAVTFECDTGGHSLVWEQCDDCYDLRNNTDAALTIRFCKYECENAPEDVQLCLSNAFTTTCNSYNATDKIKINGTLFAPWMEEGQQCFHTWREIDFEGNVYNNLTCNSPCPMKCQVFGEKTCHEMLDKNAPPMTFWSYFVLRLIATFFLGSSFTMMDAVTLAQINKQGGEFGKQRVMTMVGFSIIPLIAGIIIDRIGEKTGVIDYMPAFYLGDALLLLAVFLVSRLPLEVELPEESLTKGLKEIITRVEIDIFMILILIMGTNYGFIESYLFVYLKELNAPNYLLGLTMTTGCMISIPMLFWADPIVDKMGRHNVFLVSFLAYAVRMFGYAYITNPWMCFPFETLEVFTYQLMWVAAATYCPILAPKGLLATMTGMAGAMHYSFGKGLGAFAGGYLIASLNTAGAFKVFGGVALFGAVFYFLIHHCYMKKLVEKREKEYEITKAEEDSKVSELEVMQSKDRRVSRVSTYSRKSSVDQNGRRLSVVDVLM</sequence>
<dbReference type="Gene3D" id="1.20.1250.20">
    <property type="entry name" value="MFS general substrate transporter like domains"/>
    <property type="match status" value="3"/>
</dbReference>
<evidence type="ECO:0000256" key="5">
    <source>
        <dbReference type="ARBA" id="ARBA00023136"/>
    </source>
</evidence>
<keyword evidence="5 6" id="KW-0472">Membrane</keyword>
<dbReference type="InterPro" id="IPR024989">
    <property type="entry name" value="MFS_assoc_dom"/>
</dbReference>
<feature type="transmembrane region" description="Helical" evidence="6">
    <location>
        <begin position="328"/>
        <end position="348"/>
    </location>
</feature>
<evidence type="ECO:0000256" key="2">
    <source>
        <dbReference type="ARBA" id="ARBA00005241"/>
    </source>
</evidence>
<reference evidence="8 9" key="2">
    <citation type="submission" date="2019-01" db="EMBL/GenBank/DDBJ databases">
        <title>The decoding of complex shrimp genome reveals the adaptation for benthos swimmer, frequently molting mechanism and breeding impact on genome.</title>
        <authorList>
            <person name="Sun Y."/>
            <person name="Gao Y."/>
            <person name="Yu Y."/>
        </authorList>
    </citation>
    <scope>NUCLEOTIDE SEQUENCE [LARGE SCALE GENOMIC DNA]</scope>
    <source>
        <tissue evidence="8">Muscle</tissue>
    </source>
</reference>
<dbReference type="AlphaFoldDB" id="A0A423TU78"/>
<organism evidence="8 9">
    <name type="scientific">Penaeus vannamei</name>
    <name type="common">Whiteleg shrimp</name>
    <name type="synonym">Litopenaeus vannamei</name>
    <dbReference type="NCBI Taxonomy" id="6689"/>
    <lineage>
        <taxon>Eukaryota</taxon>
        <taxon>Metazoa</taxon>
        <taxon>Ecdysozoa</taxon>
        <taxon>Arthropoda</taxon>
        <taxon>Crustacea</taxon>
        <taxon>Multicrustacea</taxon>
        <taxon>Malacostraca</taxon>
        <taxon>Eumalacostraca</taxon>
        <taxon>Eucarida</taxon>
        <taxon>Decapoda</taxon>
        <taxon>Dendrobranchiata</taxon>
        <taxon>Penaeoidea</taxon>
        <taxon>Penaeidae</taxon>
        <taxon>Penaeus</taxon>
    </lineage>
</organism>
<proteinExistence type="inferred from homology"/>
<evidence type="ECO:0000313" key="9">
    <source>
        <dbReference type="Proteomes" id="UP000283509"/>
    </source>
</evidence>
<evidence type="ECO:0000256" key="3">
    <source>
        <dbReference type="ARBA" id="ARBA00022692"/>
    </source>
</evidence>
<feature type="transmembrane region" description="Helical" evidence="6">
    <location>
        <begin position="96"/>
        <end position="115"/>
    </location>
</feature>
<keyword evidence="4 6" id="KW-1133">Transmembrane helix</keyword>